<dbReference type="RefSeq" id="YP_009330218.1">
    <property type="nucleotide sequence ID" value="NC_032255.1"/>
</dbReference>
<dbReference type="EMBL" id="KX151395">
    <property type="protein sequence ID" value="APO13970.1"/>
    <property type="molecule type" value="Genomic_DNA"/>
</dbReference>
<sequence length="88" mass="10307">MNVHYLPDRQHEIEKVQKEILQQHKYLESQLNSLRDAISSVCSSNGLNCNSLYTRHVDVHNNGSNDFVRNPHVRDHAVHYNNLGVRRF</sequence>
<name>A0A1L5JHG9_9BBAC</name>
<evidence type="ECO:0000313" key="1">
    <source>
        <dbReference type="EMBL" id="APO13970.1"/>
    </source>
</evidence>
<evidence type="ECO:0000313" key="2">
    <source>
        <dbReference type="Proteomes" id="UP000204293"/>
    </source>
</evidence>
<reference evidence="1 2" key="1">
    <citation type="submission" date="2016-04" db="EMBL/GenBank/DDBJ databases">
        <title>Sequence analysis of the Plodia interpunctella granulovirus genome: Discovery of an unusual inhibitor-of-apoptosis (IAP) gene.</title>
        <authorList>
            <person name="Harrison R.L."/>
            <person name="Rowley D.L."/>
            <person name="Funk C.J."/>
        </authorList>
    </citation>
    <scope>NUCLEOTIDE SEQUENCE [LARGE SCALE GENOMIC DNA]</scope>
    <source>
        <strain evidence="1">Cambridge</strain>
    </source>
</reference>
<organism evidence="1 2">
    <name type="scientific">Plodia interpunctella granulovirus</name>
    <dbReference type="NCBI Taxonomy" id="262175"/>
    <lineage>
        <taxon>Viruses</taxon>
        <taxon>Viruses incertae sedis</taxon>
        <taxon>Naldaviricetes</taxon>
        <taxon>Lefavirales</taxon>
        <taxon>Baculoviridae</taxon>
        <taxon>Betabaculovirus</taxon>
        <taxon>Betabaculovirus plinterpunctellae</taxon>
    </lineage>
</organism>
<dbReference type="Proteomes" id="UP000204293">
    <property type="component" value="Segment"/>
</dbReference>
<keyword evidence="2" id="KW-1185">Reference proteome</keyword>
<proteinExistence type="predicted"/>
<dbReference type="KEGG" id="vg:30685090"/>
<protein>
    <submittedName>
        <fullName evidence="1">ORF86</fullName>
    </submittedName>
</protein>
<accession>A0A1L5JHG9</accession>
<dbReference type="GeneID" id="30685090"/>
<dbReference type="OrthoDB" id="19972at10239"/>